<dbReference type="InterPro" id="IPR051257">
    <property type="entry name" value="Diverse_CBS-Domain"/>
</dbReference>
<dbReference type="PANTHER" id="PTHR43080">
    <property type="entry name" value="CBS DOMAIN-CONTAINING PROTEIN CBSX3, MITOCHONDRIAL"/>
    <property type="match status" value="1"/>
</dbReference>
<dbReference type="SUPFAM" id="SSF54631">
    <property type="entry name" value="CBS-domain pair"/>
    <property type="match status" value="1"/>
</dbReference>
<proteinExistence type="predicted"/>
<feature type="domain" description="CBS" evidence="3">
    <location>
        <begin position="7"/>
        <end position="64"/>
    </location>
</feature>
<reference evidence="5" key="1">
    <citation type="submission" date="2021-11" db="EMBL/GenBank/DDBJ databases">
        <title>Cultivation dependent microbiological survey of springs from the worlds oldest radium mine currently devoted to the extraction of radon-saturated water.</title>
        <authorList>
            <person name="Kapinusova G."/>
            <person name="Smrhova T."/>
            <person name="Strejcek M."/>
            <person name="Suman J."/>
            <person name="Jani K."/>
            <person name="Pajer P."/>
            <person name="Uhlik O."/>
        </authorList>
    </citation>
    <scope>NUCLEOTIDE SEQUENCE [LARGE SCALE GENOMIC DNA]</scope>
    <source>
        <strain evidence="5">J379</strain>
    </source>
</reference>
<dbReference type="Pfam" id="PF00571">
    <property type="entry name" value="CBS"/>
    <property type="match status" value="2"/>
</dbReference>
<accession>A0ABY5PET0</accession>
<dbReference type="EMBL" id="CP088295">
    <property type="protein sequence ID" value="UUY03148.1"/>
    <property type="molecule type" value="Genomic_DNA"/>
</dbReference>
<evidence type="ECO:0000259" key="3">
    <source>
        <dbReference type="PROSITE" id="PS51371"/>
    </source>
</evidence>
<protein>
    <submittedName>
        <fullName evidence="4">CBS domain-containing protein</fullName>
    </submittedName>
</protein>
<dbReference type="PROSITE" id="PS51371">
    <property type="entry name" value="CBS"/>
    <property type="match status" value="2"/>
</dbReference>
<dbReference type="SMART" id="SM00116">
    <property type="entry name" value="CBS"/>
    <property type="match status" value="2"/>
</dbReference>
<sequence>MQVAEIMDRDAVTVAPGTPIQDVLALMKDNELPGLPVVNEAGRCVGIVTESDLVLSEEEGDLHMPHHLDIMGGTIWLESWKHFEERLEKAMAADVDEMMTADPVTVSPETSVKEAGRIIAEQGHNRLPVVEHGRFVGLVTRLDVLEAMTRE</sequence>
<gene>
    <name evidence="4" type="ORF">LRS13_21120</name>
</gene>
<evidence type="ECO:0000313" key="5">
    <source>
        <dbReference type="Proteomes" id="UP001058860"/>
    </source>
</evidence>
<name>A0ABY5PET0_9ACTN</name>
<dbReference type="InterPro" id="IPR046342">
    <property type="entry name" value="CBS_dom_sf"/>
</dbReference>
<feature type="domain" description="CBS" evidence="3">
    <location>
        <begin position="99"/>
        <end position="151"/>
    </location>
</feature>
<keyword evidence="1 2" id="KW-0129">CBS domain</keyword>
<dbReference type="CDD" id="cd04586">
    <property type="entry name" value="CBS_pair_BON_assoc"/>
    <property type="match status" value="1"/>
</dbReference>
<dbReference type="RefSeq" id="WP_353863661.1">
    <property type="nucleotide sequence ID" value="NZ_CP088295.1"/>
</dbReference>
<evidence type="ECO:0000256" key="1">
    <source>
        <dbReference type="ARBA" id="ARBA00023122"/>
    </source>
</evidence>
<organism evidence="4 5">
    <name type="scientific">Svornostia abyssi</name>
    <dbReference type="NCBI Taxonomy" id="2898438"/>
    <lineage>
        <taxon>Bacteria</taxon>
        <taxon>Bacillati</taxon>
        <taxon>Actinomycetota</taxon>
        <taxon>Thermoleophilia</taxon>
        <taxon>Solirubrobacterales</taxon>
        <taxon>Baekduiaceae</taxon>
        <taxon>Svornostia</taxon>
    </lineage>
</organism>
<dbReference type="Gene3D" id="3.10.580.10">
    <property type="entry name" value="CBS-domain"/>
    <property type="match status" value="1"/>
</dbReference>
<evidence type="ECO:0000313" key="4">
    <source>
        <dbReference type="EMBL" id="UUY03148.1"/>
    </source>
</evidence>
<evidence type="ECO:0000256" key="2">
    <source>
        <dbReference type="PROSITE-ProRule" id="PRU00703"/>
    </source>
</evidence>
<dbReference type="InterPro" id="IPR000644">
    <property type="entry name" value="CBS_dom"/>
</dbReference>
<keyword evidence="5" id="KW-1185">Reference proteome</keyword>
<dbReference type="Proteomes" id="UP001058860">
    <property type="component" value="Chromosome"/>
</dbReference>
<dbReference type="PANTHER" id="PTHR43080:SF29">
    <property type="entry name" value="OS02G0818000 PROTEIN"/>
    <property type="match status" value="1"/>
</dbReference>